<feature type="compositionally biased region" description="Basic and acidic residues" evidence="1">
    <location>
        <begin position="190"/>
        <end position="240"/>
    </location>
</feature>
<proteinExistence type="predicted"/>
<feature type="compositionally biased region" description="Low complexity" evidence="1">
    <location>
        <begin position="249"/>
        <end position="266"/>
    </location>
</feature>
<dbReference type="InterPro" id="IPR023214">
    <property type="entry name" value="HAD_sf"/>
</dbReference>
<gene>
    <name evidence="3" type="ORF">LTR05_001198</name>
</gene>
<organism evidence="3 4">
    <name type="scientific">Lithohypha guttulata</name>
    <dbReference type="NCBI Taxonomy" id="1690604"/>
    <lineage>
        <taxon>Eukaryota</taxon>
        <taxon>Fungi</taxon>
        <taxon>Dikarya</taxon>
        <taxon>Ascomycota</taxon>
        <taxon>Pezizomycotina</taxon>
        <taxon>Eurotiomycetes</taxon>
        <taxon>Chaetothyriomycetidae</taxon>
        <taxon>Chaetothyriales</taxon>
        <taxon>Trichomeriaceae</taxon>
        <taxon>Lithohypha</taxon>
    </lineage>
</organism>
<evidence type="ECO:0000259" key="2">
    <source>
        <dbReference type="PROSITE" id="PS50969"/>
    </source>
</evidence>
<dbReference type="PROSITE" id="PS50969">
    <property type="entry name" value="FCP1"/>
    <property type="match status" value="1"/>
</dbReference>
<dbReference type="NCBIfam" id="TIGR02251">
    <property type="entry name" value="HIF-SF_euk"/>
    <property type="match status" value="1"/>
</dbReference>
<dbReference type="GO" id="GO:0034198">
    <property type="term" value="P:cellular response to amino acid starvation"/>
    <property type="evidence" value="ECO:0007669"/>
    <property type="project" value="UniProtKB-ARBA"/>
</dbReference>
<evidence type="ECO:0000313" key="4">
    <source>
        <dbReference type="Proteomes" id="UP001309876"/>
    </source>
</evidence>
<dbReference type="Proteomes" id="UP001309876">
    <property type="component" value="Unassembled WGS sequence"/>
</dbReference>
<dbReference type="SUPFAM" id="SSF56784">
    <property type="entry name" value="HAD-like"/>
    <property type="match status" value="1"/>
</dbReference>
<protein>
    <recommendedName>
        <fullName evidence="2">FCP1 homology domain-containing protein</fullName>
    </recommendedName>
</protein>
<feature type="domain" description="FCP1 homology" evidence="2">
    <location>
        <begin position="386"/>
        <end position="554"/>
    </location>
</feature>
<dbReference type="GO" id="GO:0016791">
    <property type="term" value="F:phosphatase activity"/>
    <property type="evidence" value="ECO:0007669"/>
    <property type="project" value="InterPro"/>
</dbReference>
<comment type="caution">
    <text evidence="3">The sequence shown here is derived from an EMBL/GenBank/DDBJ whole genome shotgun (WGS) entry which is preliminary data.</text>
</comment>
<dbReference type="PANTHER" id="PTHR12210">
    <property type="entry name" value="DULLARD PROTEIN PHOSPHATASE"/>
    <property type="match status" value="1"/>
</dbReference>
<dbReference type="Pfam" id="PF03031">
    <property type="entry name" value="NIF"/>
    <property type="match status" value="1"/>
</dbReference>
<accession>A0AAN7T5Z9</accession>
<evidence type="ECO:0000256" key="1">
    <source>
        <dbReference type="SAM" id="MobiDB-lite"/>
    </source>
</evidence>
<feature type="region of interest" description="Disordered" evidence="1">
    <location>
        <begin position="343"/>
        <end position="374"/>
    </location>
</feature>
<name>A0AAN7T5Z9_9EURO</name>
<feature type="compositionally biased region" description="Basic and acidic residues" evidence="1">
    <location>
        <begin position="150"/>
        <end position="173"/>
    </location>
</feature>
<feature type="compositionally biased region" description="Low complexity" evidence="1">
    <location>
        <begin position="92"/>
        <end position="103"/>
    </location>
</feature>
<dbReference type="EMBL" id="JAVRRJ010000001">
    <property type="protein sequence ID" value="KAK5091018.1"/>
    <property type="molecule type" value="Genomic_DNA"/>
</dbReference>
<feature type="compositionally biased region" description="Polar residues" evidence="1">
    <location>
        <begin position="1"/>
        <end position="16"/>
    </location>
</feature>
<feature type="compositionally biased region" description="Low complexity" evidence="1">
    <location>
        <begin position="58"/>
        <end position="72"/>
    </location>
</feature>
<dbReference type="InterPro" id="IPR004274">
    <property type="entry name" value="FCP1_dom"/>
</dbReference>
<dbReference type="GO" id="GO:0009651">
    <property type="term" value="P:response to salt stress"/>
    <property type="evidence" value="ECO:0007669"/>
    <property type="project" value="UniProtKB-ARBA"/>
</dbReference>
<evidence type="ECO:0000313" key="3">
    <source>
        <dbReference type="EMBL" id="KAK5091018.1"/>
    </source>
</evidence>
<keyword evidence="4" id="KW-1185">Reference proteome</keyword>
<dbReference type="SMART" id="SM00577">
    <property type="entry name" value="CPDc"/>
    <property type="match status" value="1"/>
</dbReference>
<feature type="compositionally biased region" description="Polar residues" evidence="1">
    <location>
        <begin position="350"/>
        <end position="363"/>
    </location>
</feature>
<reference evidence="3 4" key="1">
    <citation type="submission" date="2023-08" db="EMBL/GenBank/DDBJ databases">
        <title>Black Yeasts Isolated from many extreme environments.</title>
        <authorList>
            <person name="Coleine C."/>
            <person name="Stajich J.E."/>
            <person name="Selbmann L."/>
        </authorList>
    </citation>
    <scope>NUCLEOTIDE SEQUENCE [LARGE SCALE GENOMIC DNA]</scope>
    <source>
        <strain evidence="3 4">CCFEE 5910</strain>
    </source>
</reference>
<dbReference type="InterPro" id="IPR050365">
    <property type="entry name" value="TIM50"/>
</dbReference>
<dbReference type="GO" id="GO:1904262">
    <property type="term" value="P:negative regulation of TORC1 signaling"/>
    <property type="evidence" value="ECO:0007669"/>
    <property type="project" value="UniProtKB-ARBA"/>
</dbReference>
<feature type="region of interest" description="Disordered" evidence="1">
    <location>
        <begin position="47"/>
        <end position="310"/>
    </location>
</feature>
<dbReference type="InterPro" id="IPR011948">
    <property type="entry name" value="Dullard_phosphatase"/>
</dbReference>
<dbReference type="Gene3D" id="3.40.50.1000">
    <property type="entry name" value="HAD superfamily/HAD-like"/>
    <property type="match status" value="1"/>
</dbReference>
<dbReference type="AlphaFoldDB" id="A0AAN7T5Z9"/>
<sequence>MSGNAAAQPVTGTASPSLMRPVTVASLSGLNSDTLLTLGSDVNNATSEKTLQNALNIPPRSTSQQPTTTSAPPTNPDHTSEPPPSPRRGSKRSLISRSRQGSRSSRRSARNAAKALESRENPPAVPQNDVARPERKQKSGGFLSFLNCCRADEDSDTLKSEEPDVPAKQRKIEPTPQRAAIPDEPTEPVMSEKTREQEPQHAEKLDPPTIVDEKPVLSEKSRQDSRPRVGRNEISHDKPDVTAVPLSGSSDLPVSQSESSSQPESSRQADTLFHDQVTAAQPQTVEAIRPDQQPQLQFPPPPRDDRRDLDTDMVDAPIVPPVEEQHVVDEPIQPHDVVPVPLPPPPPPQTRNRQVMANQTSTDVPPVPTSEPERKQQWLLPPVQSHLKGRKCLILDLDETLVHSSFKILNQADFTIPVEIEGQYHNVYVIKRPGVDQFMKRVGELYEVVVFTASVSKYGDPLLDQLDIHHVVHHRLFRESCYNHQGNYVKASTRSLRSLLDLSQVGRDLKETIIIDNSPTSYIFHPQHAVPISSWFSDAHDNELLDLIPVLEDLAGSQVQDVSLVLDVAL</sequence>
<feature type="region of interest" description="Disordered" evidence="1">
    <location>
        <begin position="1"/>
        <end position="20"/>
    </location>
</feature>
<dbReference type="InterPro" id="IPR036412">
    <property type="entry name" value="HAD-like_sf"/>
</dbReference>
<dbReference type="FunFam" id="3.40.50.1000:FF:000043">
    <property type="entry name" value="General stress response phosphoprotein phosphatase Psr1/2"/>
    <property type="match status" value="1"/>
</dbReference>
<dbReference type="GO" id="GO:0045944">
    <property type="term" value="P:positive regulation of transcription by RNA polymerase II"/>
    <property type="evidence" value="ECO:0007669"/>
    <property type="project" value="UniProtKB-ARBA"/>
</dbReference>
<dbReference type="CDD" id="cd07521">
    <property type="entry name" value="HAD_FCP1-like"/>
    <property type="match status" value="1"/>
</dbReference>